<accession>A0A4V0NHU3</accession>
<proteinExistence type="predicted"/>
<dbReference type="AlphaFoldDB" id="A0A4V0NHU3"/>
<evidence type="ECO:0000256" key="1">
    <source>
        <dbReference type="SAM" id="MobiDB-lite"/>
    </source>
</evidence>
<gene>
    <name evidence="2" type="ORF">SOCE836_101080</name>
</gene>
<reference evidence="2 3" key="1">
    <citation type="submission" date="2015-09" db="EMBL/GenBank/DDBJ databases">
        <title>Sorangium comparison.</title>
        <authorList>
            <person name="Zaburannyi N."/>
            <person name="Bunk B."/>
            <person name="Overmann J."/>
            <person name="Mueller R."/>
        </authorList>
    </citation>
    <scope>NUCLEOTIDE SEQUENCE [LARGE SCALE GENOMIC DNA]</scope>
    <source>
        <strain evidence="2 3">So ce836</strain>
    </source>
</reference>
<name>A0A4V0NHU3_SORCE</name>
<dbReference type="Proteomes" id="UP000295497">
    <property type="component" value="Chromosome"/>
</dbReference>
<dbReference type="EMBL" id="CP012672">
    <property type="protein sequence ID" value="AUX37872.1"/>
    <property type="molecule type" value="Genomic_DNA"/>
</dbReference>
<protein>
    <recommendedName>
        <fullName evidence="4">Reverse transcriptase domain-containing protein</fullName>
    </recommendedName>
</protein>
<feature type="compositionally biased region" description="Basic residues" evidence="1">
    <location>
        <begin position="241"/>
        <end position="253"/>
    </location>
</feature>
<organism evidence="2 3">
    <name type="scientific">Sorangium cellulosum</name>
    <name type="common">Polyangium cellulosum</name>
    <dbReference type="NCBI Taxonomy" id="56"/>
    <lineage>
        <taxon>Bacteria</taxon>
        <taxon>Pseudomonadati</taxon>
        <taxon>Myxococcota</taxon>
        <taxon>Polyangia</taxon>
        <taxon>Polyangiales</taxon>
        <taxon>Polyangiaceae</taxon>
        <taxon>Sorangium</taxon>
    </lineage>
</organism>
<evidence type="ECO:0000313" key="3">
    <source>
        <dbReference type="Proteomes" id="UP000295497"/>
    </source>
</evidence>
<sequence>MPSSCSWNVSSNSSCRCSLRKPNRALTRVSRFISDCSCRDSSTGGDHRSIREPPAADEIMARRDGRAFHRSAGDCHKINLIGALATLIVRHCIDGRPVKVACKANRTGIVQAAVREVLEVVYEPVFRDVSYGFRPGRSAHGALPGDDPLVAPAPRSSTGVMATRVPADERGCIERPFGERPGGVLLRARRGQRQRLGRRLQRVSRGPLPASTVRTARWPFTLAGPITATSGIPRDRAPRRDRARARIARRSSARRPAASRSGHRGKSDPCSPAS</sequence>
<evidence type="ECO:0008006" key="4">
    <source>
        <dbReference type="Google" id="ProtNLM"/>
    </source>
</evidence>
<evidence type="ECO:0000313" key="2">
    <source>
        <dbReference type="EMBL" id="AUX37872.1"/>
    </source>
</evidence>
<feature type="region of interest" description="Disordered" evidence="1">
    <location>
        <begin position="225"/>
        <end position="274"/>
    </location>
</feature>